<evidence type="ECO:0000256" key="2">
    <source>
        <dbReference type="ARBA" id="ARBA00005300"/>
    </source>
</evidence>
<comment type="similarity">
    <text evidence="2">Belongs to the RNase H family.</text>
</comment>
<dbReference type="EC" id="3.1.26.4" evidence="3"/>
<feature type="region of interest" description="Disordered" evidence="8">
    <location>
        <begin position="1"/>
        <end position="36"/>
    </location>
</feature>
<sequence length="335" mass="37217">MPRSMAQQARQKKGKKVPQTPTTSAPPAPSPIVTGRNDSAFIGRLSVPDSRPMAVSTPMGTFTGTAIPILGPNDRIPPHVPQTLELQLNHECSLTFSEKTPSADQASPSRRFDPVHHYPGEQTLESVQIRKGQFVFLACPTTPPCIDCGHLVPHVECPVISIHGACSNDGTTEARCAIGLWIGESNPNNLFVPLDRLPRHTGQIAELYAVISVLGYVEHNLDKWKRVRTRPFVPSRLHTIVIKTDSPNIVNGITEWLARWKSNGWKRGKGQAISNDECWKIIDRLLERLETHICVKFWLVSREEIEMAVSLAQNALKLPLCTELQNLTTRRAEST</sequence>
<feature type="domain" description="RNase H type-1" evidence="9">
    <location>
        <begin position="154"/>
        <end position="317"/>
    </location>
</feature>
<reference evidence="10" key="2">
    <citation type="journal article" date="2023" name="IMA Fungus">
        <title>Comparative genomic study of the Penicillium genus elucidates a diverse pangenome and 15 lateral gene transfer events.</title>
        <authorList>
            <person name="Petersen C."/>
            <person name="Sorensen T."/>
            <person name="Nielsen M.R."/>
            <person name="Sondergaard T.E."/>
            <person name="Sorensen J.L."/>
            <person name="Fitzpatrick D.A."/>
            <person name="Frisvad J.C."/>
            <person name="Nielsen K.L."/>
        </authorList>
    </citation>
    <scope>NUCLEOTIDE SEQUENCE</scope>
    <source>
        <strain evidence="10">IBT 15544</strain>
    </source>
</reference>
<evidence type="ECO:0000313" key="11">
    <source>
        <dbReference type="Proteomes" id="UP001150904"/>
    </source>
</evidence>
<gene>
    <name evidence="10" type="ORF">N7498_005056</name>
</gene>
<name>A0A9W9MMT6_9EURO</name>
<dbReference type="PANTHER" id="PTHR10642">
    <property type="entry name" value="RIBONUCLEASE H1"/>
    <property type="match status" value="1"/>
</dbReference>
<dbReference type="RefSeq" id="XP_058308656.1">
    <property type="nucleotide sequence ID" value="XM_058452118.1"/>
</dbReference>
<evidence type="ECO:0000256" key="4">
    <source>
        <dbReference type="ARBA" id="ARBA00022722"/>
    </source>
</evidence>
<dbReference type="InterPro" id="IPR036397">
    <property type="entry name" value="RNaseH_sf"/>
</dbReference>
<dbReference type="PROSITE" id="PS50879">
    <property type="entry name" value="RNASE_H_1"/>
    <property type="match status" value="1"/>
</dbReference>
<dbReference type="GeneID" id="83179419"/>
<dbReference type="Gene3D" id="3.30.420.10">
    <property type="entry name" value="Ribonuclease H-like superfamily/Ribonuclease H"/>
    <property type="match status" value="1"/>
</dbReference>
<protein>
    <recommendedName>
        <fullName evidence="3">ribonuclease H</fullName>
        <ecNumber evidence="3">3.1.26.4</ecNumber>
    </recommendedName>
</protein>
<evidence type="ECO:0000259" key="9">
    <source>
        <dbReference type="PROSITE" id="PS50879"/>
    </source>
</evidence>
<reference evidence="10" key="1">
    <citation type="submission" date="2022-12" db="EMBL/GenBank/DDBJ databases">
        <authorList>
            <person name="Petersen C."/>
        </authorList>
    </citation>
    <scope>NUCLEOTIDE SEQUENCE</scope>
    <source>
        <strain evidence="10">IBT 15544</strain>
    </source>
</reference>
<dbReference type="GO" id="GO:0043137">
    <property type="term" value="P:DNA replication, removal of RNA primer"/>
    <property type="evidence" value="ECO:0007669"/>
    <property type="project" value="TreeGrafter"/>
</dbReference>
<dbReference type="InterPro" id="IPR050092">
    <property type="entry name" value="RNase_H"/>
</dbReference>
<dbReference type="GO" id="GO:0004523">
    <property type="term" value="F:RNA-DNA hybrid ribonuclease activity"/>
    <property type="evidence" value="ECO:0007669"/>
    <property type="project" value="UniProtKB-EC"/>
</dbReference>
<dbReference type="OrthoDB" id="245563at2759"/>
<dbReference type="GO" id="GO:0046872">
    <property type="term" value="F:metal ion binding"/>
    <property type="evidence" value="ECO:0007669"/>
    <property type="project" value="UniProtKB-KW"/>
</dbReference>
<dbReference type="EMBL" id="JAPQKR010000012">
    <property type="protein sequence ID" value="KAJ5204177.1"/>
    <property type="molecule type" value="Genomic_DNA"/>
</dbReference>
<evidence type="ECO:0000313" key="10">
    <source>
        <dbReference type="EMBL" id="KAJ5204177.1"/>
    </source>
</evidence>
<keyword evidence="5" id="KW-0479">Metal-binding</keyword>
<comment type="catalytic activity">
    <reaction evidence="1">
        <text>Endonucleolytic cleavage to 5'-phosphomonoester.</text>
        <dbReference type="EC" id="3.1.26.4"/>
    </reaction>
</comment>
<keyword evidence="7" id="KW-0378">Hydrolase</keyword>
<dbReference type="AlphaFoldDB" id="A0A9W9MMT6"/>
<keyword evidence="11" id="KW-1185">Reference proteome</keyword>
<dbReference type="Pfam" id="PF00075">
    <property type="entry name" value="RNase_H"/>
    <property type="match status" value="1"/>
</dbReference>
<evidence type="ECO:0000256" key="5">
    <source>
        <dbReference type="ARBA" id="ARBA00022723"/>
    </source>
</evidence>
<evidence type="ECO:0000256" key="8">
    <source>
        <dbReference type="SAM" id="MobiDB-lite"/>
    </source>
</evidence>
<dbReference type="PANTHER" id="PTHR10642:SF26">
    <property type="entry name" value="RIBONUCLEASE H1"/>
    <property type="match status" value="1"/>
</dbReference>
<dbReference type="InterPro" id="IPR002156">
    <property type="entry name" value="RNaseH_domain"/>
</dbReference>
<evidence type="ECO:0000256" key="7">
    <source>
        <dbReference type="ARBA" id="ARBA00022801"/>
    </source>
</evidence>
<dbReference type="InterPro" id="IPR012337">
    <property type="entry name" value="RNaseH-like_sf"/>
</dbReference>
<keyword evidence="4" id="KW-0540">Nuclease</keyword>
<organism evidence="10 11">
    <name type="scientific">Penicillium cinerascens</name>
    <dbReference type="NCBI Taxonomy" id="70096"/>
    <lineage>
        <taxon>Eukaryota</taxon>
        <taxon>Fungi</taxon>
        <taxon>Dikarya</taxon>
        <taxon>Ascomycota</taxon>
        <taxon>Pezizomycotina</taxon>
        <taxon>Eurotiomycetes</taxon>
        <taxon>Eurotiomycetidae</taxon>
        <taxon>Eurotiales</taxon>
        <taxon>Aspergillaceae</taxon>
        <taxon>Penicillium</taxon>
    </lineage>
</organism>
<dbReference type="GO" id="GO:0003676">
    <property type="term" value="F:nucleic acid binding"/>
    <property type="evidence" value="ECO:0007669"/>
    <property type="project" value="InterPro"/>
</dbReference>
<keyword evidence="6" id="KW-0255">Endonuclease</keyword>
<accession>A0A9W9MMT6</accession>
<dbReference type="Proteomes" id="UP001150904">
    <property type="component" value="Unassembled WGS sequence"/>
</dbReference>
<evidence type="ECO:0000256" key="1">
    <source>
        <dbReference type="ARBA" id="ARBA00000077"/>
    </source>
</evidence>
<evidence type="ECO:0000256" key="3">
    <source>
        <dbReference type="ARBA" id="ARBA00012180"/>
    </source>
</evidence>
<dbReference type="CDD" id="cd13934">
    <property type="entry name" value="RNase_H_Dikarya_like"/>
    <property type="match status" value="1"/>
</dbReference>
<evidence type="ECO:0000256" key="6">
    <source>
        <dbReference type="ARBA" id="ARBA00022759"/>
    </source>
</evidence>
<comment type="caution">
    <text evidence="10">The sequence shown here is derived from an EMBL/GenBank/DDBJ whole genome shotgun (WGS) entry which is preliminary data.</text>
</comment>
<proteinExistence type="inferred from homology"/>
<dbReference type="SUPFAM" id="SSF53098">
    <property type="entry name" value="Ribonuclease H-like"/>
    <property type="match status" value="1"/>
</dbReference>